<comment type="caution">
    <text evidence="3">The sequence shown here is derived from an EMBL/GenBank/DDBJ whole genome shotgun (WGS) entry which is preliminary data.</text>
</comment>
<evidence type="ECO:0000256" key="2">
    <source>
        <dbReference type="SAM" id="Phobius"/>
    </source>
</evidence>
<dbReference type="Proteomes" id="UP001589702">
    <property type="component" value="Unassembled WGS sequence"/>
</dbReference>
<dbReference type="EMBL" id="JBHMBC010000007">
    <property type="protein sequence ID" value="MFB9819207.1"/>
    <property type="molecule type" value="Genomic_DNA"/>
</dbReference>
<reference evidence="3 4" key="1">
    <citation type="submission" date="2024-09" db="EMBL/GenBank/DDBJ databases">
        <authorList>
            <person name="Sun Q."/>
            <person name="Mori K."/>
        </authorList>
    </citation>
    <scope>NUCLEOTIDE SEQUENCE [LARGE SCALE GENOMIC DNA]</scope>
    <source>
        <strain evidence="3 4">JCM 1334</strain>
    </source>
</reference>
<feature type="region of interest" description="Disordered" evidence="1">
    <location>
        <begin position="646"/>
        <end position="680"/>
    </location>
</feature>
<keyword evidence="2" id="KW-0812">Transmembrane</keyword>
<name>A0ABV5XWW3_ARTRM</name>
<proteinExistence type="predicted"/>
<gene>
    <name evidence="3" type="ORF">ACFFP1_06800</name>
</gene>
<protein>
    <submittedName>
        <fullName evidence="3">Uncharacterized protein</fullName>
    </submittedName>
</protein>
<accession>A0ABV5XWW3</accession>
<evidence type="ECO:0000256" key="1">
    <source>
        <dbReference type="SAM" id="MobiDB-lite"/>
    </source>
</evidence>
<evidence type="ECO:0000313" key="3">
    <source>
        <dbReference type="EMBL" id="MFB9819207.1"/>
    </source>
</evidence>
<organism evidence="3 4">
    <name type="scientific">Arthrobacter ramosus</name>
    <dbReference type="NCBI Taxonomy" id="1672"/>
    <lineage>
        <taxon>Bacteria</taxon>
        <taxon>Bacillati</taxon>
        <taxon>Actinomycetota</taxon>
        <taxon>Actinomycetes</taxon>
        <taxon>Micrococcales</taxon>
        <taxon>Micrococcaceae</taxon>
        <taxon>Arthrobacter</taxon>
    </lineage>
</organism>
<evidence type="ECO:0000313" key="4">
    <source>
        <dbReference type="Proteomes" id="UP001589702"/>
    </source>
</evidence>
<dbReference type="RefSeq" id="WP_376940505.1">
    <property type="nucleotide sequence ID" value="NZ_JBHMBC010000007.1"/>
</dbReference>
<feature type="transmembrane region" description="Helical" evidence="2">
    <location>
        <begin position="602"/>
        <end position="625"/>
    </location>
</feature>
<keyword evidence="4" id="KW-1185">Reference proteome</keyword>
<keyword evidence="2" id="KW-0472">Membrane</keyword>
<feature type="region of interest" description="Disordered" evidence="1">
    <location>
        <begin position="169"/>
        <end position="200"/>
    </location>
</feature>
<keyword evidence="2" id="KW-1133">Transmembrane helix</keyword>
<feature type="transmembrane region" description="Helical" evidence="2">
    <location>
        <begin position="552"/>
        <end position="574"/>
    </location>
</feature>
<sequence>MLPGTTRTQRWNRTRNKKPIQHDAHFASATVHFTLTTQLSRRMDIVRASRKLLAADLGLAAAWPSETAIRVPNRLRPVAGRLLRARAMNRDYQHAAKMATWDAGLSFAWRHPKLGLLHLRALWYPRVVADLEKLSSKKTLLPLLFFILKHPIFGIWKVLPNIRFVRKSKSGGDATPDAPRPDDSDLESLPSDPESDNEDYSLEKTLDEAEELILGQQLVSAAERAIDSTLFGGRSHNEDRFVRVALRESYHEFKVPGVEAEQEVVFEPRLLLHESGAVQLSVALRTEGPLTTDQVLDLMSGHAPRIVRSEVAEPLLVGSGWEDRVTEWADELDAGARRARIDHPHPVSLHEAVFANLYAVMGALRQGCSSWILYPLAIIKPDVCCEPAQWRTRHREDVLRIALRASPAQIAAHVKDPQDYSLRADHSLFTGLGSAAYFQWEGEPPLGISELNTVLVIEYALLLYKRLEAMEEQVARMSLGERKLRQRYKDAILLFSELRQGNVRAGESRMIVKDLLQELGADQIRPTIETALDLAGMAHSTLSDAKAARRSWWITLAATVVAVIVGIPTLGQLLESVKTLSPGMGGEWLVTPLRQAAALGFWGPWAVMGLISGVVVLLSFAGWMWRHRPRTLPSMRRGFAWPTPIQFEPDHAPETASDLPSAPVPDPAGLPTPSNVTTEP</sequence>